<keyword evidence="1" id="KW-1133">Transmembrane helix</keyword>
<proteinExistence type="predicted"/>
<accession>A0A1F5ZYL9</accession>
<feature type="transmembrane region" description="Helical" evidence="1">
    <location>
        <begin position="15"/>
        <end position="32"/>
    </location>
</feature>
<dbReference type="EMBL" id="MFJM01000033">
    <property type="protein sequence ID" value="OGG17538.1"/>
    <property type="molecule type" value="Genomic_DNA"/>
</dbReference>
<keyword evidence="1" id="KW-0472">Membrane</keyword>
<protein>
    <submittedName>
        <fullName evidence="2">Uncharacterized protein</fullName>
    </submittedName>
</protein>
<name>A0A1F5ZYL9_9BACT</name>
<keyword evidence="1" id="KW-0812">Transmembrane</keyword>
<comment type="caution">
    <text evidence="2">The sequence shown here is derived from an EMBL/GenBank/DDBJ whole genome shotgun (WGS) entry which is preliminary data.</text>
</comment>
<organism evidence="2 3">
    <name type="scientific">Candidatus Gottesmanbacteria bacterium RIFCSPHIGHO2_02_FULL_39_14</name>
    <dbReference type="NCBI Taxonomy" id="1798383"/>
    <lineage>
        <taxon>Bacteria</taxon>
        <taxon>Candidatus Gottesmaniibacteriota</taxon>
    </lineage>
</organism>
<evidence type="ECO:0000313" key="3">
    <source>
        <dbReference type="Proteomes" id="UP000176253"/>
    </source>
</evidence>
<reference evidence="2 3" key="1">
    <citation type="journal article" date="2016" name="Nat. Commun.">
        <title>Thousands of microbial genomes shed light on interconnected biogeochemical processes in an aquifer system.</title>
        <authorList>
            <person name="Anantharaman K."/>
            <person name="Brown C.T."/>
            <person name="Hug L.A."/>
            <person name="Sharon I."/>
            <person name="Castelle C.J."/>
            <person name="Probst A.J."/>
            <person name="Thomas B.C."/>
            <person name="Singh A."/>
            <person name="Wilkins M.J."/>
            <person name="Karaoz U."/>
            <person name="Brodie E.L."/>
            <person name="Williams K.H."/>
            <person name="Hubbard S.S."/>
            <person name="Banfield J.F."/>
        </authorList>
    </citation>
    <scope>NUCLEOTIDE SEQUENCE [LARGE SCALE GENOMIC DNA]</scope>
</reference>
<dbReference type="AlphaFoldDB" id="A0A1F5ZYL9"/>
<evidence type="ECO:0000256" key="1">
    <source>
        <dbReference type="SAM" id="Phobius"/>
    </source>
</evidence>
<gene>
    <name evidence="2" type="ORF">A3D78_02785</name>
</gene>
<dbReference type="STRING" id="1798383.A3D78_02785"/>
<sequence length="94" mass="10469">MKGGENLMRSDVKDVGMVIFGLVLIVAAFMAAQRADKYMQIKAVAECAQAANFTFEERGNGDEGTQTMQRTVEPNHGFYKICIEDLGYKTKIQE</sequence>
<dbReference type="Proteomes" id="UP000176253">
    <property type="component" value="Unassembled WGS sequence"/>
</dbReference>
<evidence type="ECO:0000313" key="2">
    <source>
        <dbReference type="EMBL" id="OGG17538.1"/>
    </source>
</evidence>